<reference evidence="1 2" key="1">
    <citation type="journal article" date="2011" name="J. Bacteriol.">
        <title>Genome sequence of the algicidal bacterium Kordia algicida OT-1.</title>
        <authorList>
            <person name="Lee H.S."/>
            <person name="Kang S.G."/>
            <person name="Kwon K.K."/>
            <person name="Lee J.H."/>
            <person name="Kim S.J."/>
        </authorList>
    </citation>
    <scope>NUCLEOTIDE SEQUENCE [LARGE SCALE GENOMIC DNA]</scope>
    <source>
        <strain evidence="1 2">OT-1</strain>
    </source>
</reference>
<keyword evidence="2" id="KW-1185">Reference proteome</keyword>
<comment type="caution">
    <text evidence="1">The sequence shown here is derived from an EMBL/GenBank/DDBJ whole genome shotgun (WGS) entry which is preliminary data.</text>
</comment>
<dbReference type="AlphaFoldDB" id="A9EBH9"/>
<proteinExistence type="predicted"/>
<protein>
    <submittedName>
        <fullName evidence="1">Uncharacterized protein</fullName>
    </submittedName>
</protein>
<dbReference type="RefSeq" id="WP_007093777.1">
    <property type="nucleotide sequence ID" value="NZ_CP142125.1"/>
</dbReference>
<evidence type="ECO:0000313" key="2">
    <source>
        <dbReference type="Proteomes" id="UP000002945"/>
    </source>
</evidence>
<dbReference type="Proteomes" id="UP000002945">
    <property type="component" value="Unassembled WGS sequence"/>
</dbReference>
<dbReference type="HOGENOM" id="CLU_2330079_0_0_10"/>
<dbReference type="STRING" id="391587.KAOT1_06042"/>
<gene>
    <name evidence="1" type="ORF">KAOT1_06042</name>
</gene>
<sequence>MDGVYLNPDEKPVFKNLPVLIEAINELNIKKLLEKIFFYVQLEASGDVKNISVFPYQISEKELETLTTLITNFPLKVIPARHNGKNIPYSGKVFMDLK</sequence>
<accession>A9EBH9</accession>
<dbReference type="EMBL" id="ABIB01000017">
    <property type="protein sequence ID" value="EDP94474.1"/>
    <property type="molecule type" value="Genomic_DNA"/>
</dbReference>
<name>A9EBH9_9FLAO</name>
<organism evidence="1 2">
    <name type="scientific">Kordia algicida OT-1</name>
    <dbReference type="NCBI Taxonomy" id="391587"/>
    <lineage>
        <taxon>Bacteria</taxon>
        <taxon>Pseudomonadati</taxon>
        <taxon>Bacteroidota</taxon>
        <taxon>Flavobacteriia</taxon>
        <taxon>Flavobacteriales</taxon>
        <taxon>Flavobacteriaceae</taxon>
        <taxon>Kordia</taxon>
    </lineage>
</organism>
<evidence type="ECO:0000313" key="1">
    <source>
        <dbReference type="EMBL" id="EDP94474.1"/>
    </source>
</evidence>